<sequence length="410" mass="44669">MSASASSWPLPHDAAYIAATRQSCSAISTSLGLTPNPTSIDRFLRTLDQATYNRLRTQHGLAFPLRFPTPTAEINFIAILSLLNALSGYRTAFHKATGAGAYQNIVRLMIGLYISGGDEDRQVGSGNLTAKGMQNMTEAKIVELLGVSVHEEKPHDSLPGVTVGIKGGEMNDAVQLILTAMQNVGRKLTELGANSMGAYLEGLMAEAKQKHDEARATDYLVAQIAQTFPEFCDTHTFNTSAAAGKEVYIFKRIFFLLHALYLRFGDKPEYGLPNTYTLPMFVDNVLPTLCVWLDLISTPDSPAPGIETLVHWIATANCNADLSRDKLDDLMANQPGPVLSKDETYAVRAATLNVATHVVARANALAQEDSDLAWLAGMNEVDLDGYIWSLAKDDPALRKVPRLVFPSIHF</sequence>
<proteinExistence type="inferred from homology"/>
<organism evidence="2 3">
    <name type="scientific">Pseudozyma antarctica (strain T-34)</name>
    <name type="common">Yeast</name>
    <name type="synonym">Candida antarctica</name>
    <dbReference type="NCBI Taxonomy" id="1151754"/>
    <lineage>
        <taxon>Eukaryota</taxon>
        <taxon>Fungi</taxon>
        <taxon>Dikarya</taxon>
        <taxon>Basidiomycota</taxon>
        <taxon>Ustilaginomycotina</taxon>
        <taxon>Ustilaginomycetes</taxon>
        <taxon>Ustilaginales</taxon>
        <taxon>Ustilaginaceae</taxon>
        <taxon>Moesziomyces</taxon>
    </lineage>
</organism>
<evidence type="ECO:0000313" key="2">
    <source>
        <dbReference type="EMBL" id="GAC77649.1"/>
    </source>
</evidence>
<name>M9M1V0_PSEA3</name>
<dbReference type="InterPro" id="IPR019438">
    <property type="entry name" value="Q_salvage"/>
</dbReference>
<gene>
    <name evidence="2" type="ORF">PANT_27c00052</name>
</gene>
<comment type="similarity">
    <text evidence="1">Belongs to the QNG1 protein family.</text>
</comment>
<dbReference type="PANTHER" id="PTHR21314">
    <property type="entry name" value="QUEUOSINE 5'-PHOSPHATE N-GLYCOSYLASE_HYDROLASE-RELATED"/>
    <property type="match status" value="1"/>
</dbReference>
<keyword evidence="1" id="KW-0378">Hydrolase</keyword>
<dbReference type="EMBL" id="DF196793">
    <property type="protein sequence ID" value="GAC77649.1"/>
    <property type="molecule type" value="Genomic_DNA"/>
</dbReference>
<protein>
    <recommendedName>
        <fullName evidence="1">Queuosine 5'-phosphate N-glycosylase/hydrolase</fullName>
        <ecNumber evidence="1">3.2.2.-</ecNumber>
    </recommendedName>
    <alternativeName>
        <fullName evidence="1">Queuosine-nucleotide N-glycosylase/hydrolase</fullName>
    </alternativeName>
</protein>
<accession>M9M1V0</accession>
<dbReference type="GO" id="GO:0016787">
    <property type="term" value="F:hydrolase activity"/>
    <property type="evidence" value="ECO:0007669"/>
    <property type="project" value="UniProtKB-KW"/>
</dbReference>
<evidence type="ECO:0000256" key="1">
    <source>
        <dbReference type="RuleBase" id="RU365002"/>
    </source>
</evidence>
<comment type="function">
    <text evidence="1">Catalyzes the hydrolysis of queuosine 5'-phosphate, releasing the nucleobase queuine (q). Is required for salvage of queuine from exogenous queuosine (Q) that is imported and then converted to queuosine 5'-phosphate intracellularly.</text>
</comment>
<dbReference type="OrthoDB" id="416777at2759"/>
<reference evidence="3" key="1">
    <citation type="journal article" date="2013" name="Genome Announc.">
        <title>Genome sequence of the basidiomycetous yeast Pseudozyma antarctica T-34, a producer of the glycolipid biosurfactants mannosylerythritol lipids.</title>
        <authorList>
            <person name="Morita T."/>
            <person name="Koike H."/>
            <person name="Koyama Y."/>
            <person name="Hagiwara H."/>
            <person name="Ito E."/>
            <person name="Fukuoka T."/>
            <person name="Imura T."/>
            <person name="Machida M."/>
            <person name="Kitamoto D."/>
        </authorList>
    </citation>
    <scope>NUCLEOTIDE SEQUENCE [LARGE SCALE GENOMIC DNA]</scope>
    <source>
        <strain evidence="3">T-34</strain>
    </source>
</reference>
<evidence type="ECO:0000313" key="3">
    <source>
        <dbReference type="Proteomes" id="UP000011976"/>
    </source>
</evidence>
<dbReference type="PANTHER" id="PTHR21314:SF1">
    <property type="entry name" value="QUEUOSINE SALVAGE PROTEIN"/>
    <property type="match status" value="1"/>
</dbReference>
<comment type="catalytic activity">
    <reaction evidence="1">
        <text>queuosine 5'-phosphate + H2O = queuine + D-ribose 5-phosphate</text>
        <dbReference type="Rhea" id="RHEA:75387"/>
        <dbReference type="ChEBI" id="CHEBI:15377"/>
        <dbReference type="ChEBI" id="CHEBI:17433"/>
        <dbReference type="ChEBI" id="CHEBI:78346"/>
        <dbReference type="ChEBI" id="CHEBI:194371"/>
    </reaction>
    <physiologicalReaction direction="left-to-right" evidence="1">
        <dbReference type="Rhea" id="RHEA:75388"/>
    </physiologicalReaction>
</comment>
<dbReference type="EC" id="3.2.2.-" evidence="1"/>
<dbReference type="GO" id="GO:0006400">
    <property type="term" value="P:tRNA modification"/>
    <property type="evidence" value="ECO:0007669"/>
    <property type="project" value="TreeGrafter"/>
</dbReference>
<dbReference type="AlphaFoldDB" id="M9M1V0"/>
<dbReference type="Proteomes" id="UP000011976">
    <property type="component" value="Unassembled WGS sequence"/>
</dbReference>